<keyword evidence="4 7" id="KW-0863">Zinc-finger</keyword>
<evidence type="ECO:0000256" key="6">
    <source>
        <dbReference type="ARBA" id="ARBA00023242"/>
    </source>
</evidence>
<keyword evidence="6" id="KW-0539">Nucleus</keyword>
<evidence type="ECO:0000256" key="3">
    <source>
        <dbReference type="ARBA" id="ARBA00022737"/>
    </source>
</evidence>
<organism evidence="10 11">
    <name type="scientific">Purpureocillium lilacinum</name>
    <name type="common">Paecilomyces lilacinus</name>
    <dbReference type="NCBI Taxonomy" id="33203"/>
    <lineage>
        <taxon>Eukaryota</taxon>
        <taxon>Fungi</taxon>
        <taxon>Dikarya</taxon>
        <taxon>Ascomycota</taxon>
        <taxon>Pezizomycotina</taxon>
        <taxon>Sordariomycetes</taxon>
        <taxon>Hypocreomycetidae</taxon>
        <taxon>Hypocreales</taxon>
        <taxon>Ophiocordycipitaceae</taxon>
        <taxon>Purpureocillium</taxon>
    </lineage>
</organism>
<keyword evidence="3" id="KW-0677">Repeat</keyword>
<feature type="region of interest" description="Disordered" evidence="8">
    <location>
        <begin position="20"/>
        <end position="93"/>
    </location>
</feature>
<feature type="region of interest" description="Disordered" evidence="8">
    <location>
        <begin position="337"/>
        <end position="372"/>
    </location>
</feature>
<feature type="compositionally biased region" description="Basic and acidic residues" evidence="8">
    <location>
        <begin position="541"/>
        <end position="552"/>
    </location>
</feature>
<evidence type="ECO:0000259" key="9">
    <source>
        <dbReference type="Pfam" id="PF08790"/>
    </source>
</evidence>
<keyword evidence="5" id="KW-0862">Zinc</keyword>
<evidence type="ECO:0000313" key="10">
    <source>
        <dbReference type="EMBL" id="KAK4091456.1"/>
    </source>
</evidence>
<name>A0ABR0C660_PURLI</name>
<feature type="compositionally biased region" description="Pro residues" evidence="8">
    <location>
        <begin position="586"/>
        <end position="596"/>
    </location>
</feature>
<dbReference type="InterPro" id="IPR039999">
    <property type="entry name" value="LYAR"/>
</dbReference>
<comment type="subcellular location">
    <subcellularLocation>
        <location evidence="1">Nucleus</location>
    </subcellularLocation>
</comment>
<proteinExistence type="predicted"/>
<feature type="region of interest" description="Disordered" evidence="8">
    <location>
        <begin position="529"/>
        <end position="597"/>
    </location>
</feature>
<dbReference type="PROSITE" id="PS51804">
    <property type="entry name" value="ZF_C2HC_LYAR"/>
    <property type="match status" value="1"/>
</dbReference>
<evidence type="ECO:0000256" key="2">
    <source>
        <dbReference type="ARBA" id="ARBA00022723"/>
    </source>
</evidence>
<dbReference type="Proteomes" id="UP001287286">
    <property type="component" value="Unassembled WGS sequence"/>
</dbReference>
<reference evidence="10 11" key="1">
    <citation type="journal article" date="2024" name="Microbiol. Resour. Announc.">
        <title>Genome annotations for the ascomycete fungi Trichoderma harzianum, Trichoderma aggressivum, and Purpureocillium lilacinum.</title>
        <authorList>
            <person name="Beijen E.P.W."/>
            <person name="Ohm R.A."/>
        </authorList>
    </citation>
    <scope>NUCLEOTIDE SEQUENCE [LARGE SCALE GENOMIC DNA]</scope>
    <source>
        <strain evidence="10 11">CBS 150709</strain>
    </source>
</reference>
<dbReference type="PANTHER" id="PTHR13100">
    <property type="entry name" value="CELL GROWTH-REGULATING NUCLEOLAR PROTEIN LYAR"/>
    <property type="match status" value="1"/>
</dbReference>
<evidence type="ECO:0000256" key="4">
    <source>
        <dbReference type="ARBA" id="ARBA00022771"/>
    </source>
</evidence>
<evidence type="ECO:0000256" key="1">
    <source>
        <dbReference type="ARBA" id="ARBA00004123"/>
    </source>
</evidence>
<accession>A0ABR0C660</accession>
<evidence type="ECO:0000256" key="5">
    <source>
        <dbReference type="ARBA" id="ARBA00022833"/>
    </source>
</evidence>
<gene>
    <name evidence="10" type="ORF">Purlil1_4470</name>
</gene>
<dbReference type="Pfam" id="PF08790">
    <property type="entry name" value="zf-LYAR"/>
    <property type="match status" value="1"/>
</dbReference>
<sequence length="900" mass="97538">MYSLGGGSMAGRRTECVMSSCIPAHQPGPDGGRPQPPQSSRHGRNAPRRNPGIRSVSSAQHSRRWKATGAHTQARTCAPQREHTTLPFGRPGFAGRQRASAALGGRPHMIRFEDPVSRVLRGCQGASVWRKAAPGGCGRRRGRGMDGGGGVAADTGTQCYLRCGGPVSTSGARQPVASTLFGGAGAARGCGAPMGSRGKGVGYHLMGVGEAGQGIWLALMFSFFSTSTDSVAQKNIHITRQHGIALVALSTTRPPKRTRGRRSVVGPCSTLVASWTGEHHLLSPLDLPSAPRCLVASTRRWRSQRSPSSPLLRASSPSIQPLPLLCCSPAAATAAAAAANKPQKTHRPLRQIPRPLSTRVLPNSTPNHQGHATGATVKMVSFSCEVMSLPFPPKAHPSIPGSPCPPFLHALALLHSLHPFTPGHKHTPPRRPLDVYSLLLQHIVHRQSPNATTQACGDVLTKKKLDPHRSRCHGASFTCIDCMVHFQGVQYRSHTVSIIVVGPDSSPLSLTRSQSCITEDQKYQGALYKEKNKKQKHHHDKPAEQKQIERPKNMAQQPYVEDVGEDREYEPWNDSAGHTEDERSPAEPPPEAPTPPAAATEEHVNVFDFLVATGQTPNASNMNLPRDQMGPDVGDSTSLVRYEYNAEEYLDPTSLMDADNEPLVQYGTGPVPSGAFVTPASKSERRKTKDSEVKKDKKRKRLHVEVPGDQVMTDAPPVLHSGLTGGLKTLMRPTLPPSPDYSGGDVADNSPASPLKKTKHSKHAKSTHVGNSLFDMITGGSKSKSHKKKSTSKKKSHGHKERKEPKLIEFRPQSKDGKSDNPDGQMVVFKPRADAFLSFVNKGPESERGCSVNKALKRYHRERQASGTGAGKSKEEKELWKDLRLRRNERGEIVLFSISE</sequence>
<dbReference type="Gene3D" id="3.30.1490.490">
    <property type="match status" value="1"/>
</dbReference>
<protein>
    <recommendedName>
        <fullName evidence="9">Zinc finger C2H2 LYAR-type domain-containing protein</fullName>
    </recommendedName>
</protein>
<dbReference type="EMBL" id="JAWRVI010000012">
    <property type="protein sequence ID" value="KAK4091456.1"/>
    <property type="molecule type" value="Genomic_DNA"/>
</dbReference>
<dbReference type="InterPro" id="IPR014898">
    <property type="entry name" value="Znf_C2H2_LYAR"/>
</dbReference>
<feature type="compositionally biased region" description="Polar residues" evidence="8">
    <location>
        <begin position="360"/>
        <end position="370"/>
    </location>
</feature>
<dbReference type="PANTHER" id="PTHR13100:SF10">
    <property type="entry name" value="CELL GROWTH-REGULATING NUCLEOLAR PROTEIN"/>
    <property type="match status" value="1"/>
</dbReference>
<feature type="compositionally biased region" description="Basic residues" evidence="8">
    <location>
        <begin position="756"/>
        <end position="766"/>
    </location>
</feature>
<feature type="region of interest" description="Disordered" evidence="8">
    <location>
        <begin position="666"/>
        <end position="826"/>
    </location>
</feature>
<feature type="compositionally biased region" description="Basic and acidic residues" evidence="8">
    <location>
        <begin position="801"/>
        <end position="821"/>
    </location>
</feature>
<comment type="caution">
    <text evidence="10">The sequence shown here is derived from an EMBL/GenBank/DDBJ whole genome shotgun (WGS) entry which is preliminary data.</text>
</comment>
<feature type="compositionally biased region" description="Basic residues" evidence="8">
    <location>
        <begin position="531"/>
        <end position="540"/>
    </location>
</feature>
<evidence type="ECO:0000256" key="8">
    <source>
        <dbReference type="SAM" id="MobiDB-lite"/>
    </source>
</evidence>
<feature type="compositionally biased region" description="Basic residues" evidence="8">
    <location>
        <begin position="783"/>
        <end position="800"/>
    </location>
</feature>
<keyword evidence="11" id="KW-1185">Reference proteome</keyword>
<keyword evidence="2" id="KW-0479">Metal-binding</keyword>
<feature type="domain" description="Zinc finger C2H2 LYAR-type" evidence="9">
    <location>
        <begin position="477"/>
        <end position="495"/>
    </location>
</feature>
<evidence type="ECO:0000256" key="7">
    <source>
        <dbReference type="PROSITE-ProRule" id="PRU01145"/>
    </source>
</evidence>
<evidence type="ECO:0000313" key="11">
    <source>
        <dbReference type="Proteomes" id="UP001287286"/>
    </source>
</evidence>